<sequence>MPEDQPTEWIEIIDPKSRQRMFANLVTGHCAWEPPPGVNVKRMKENQWWELFDSNTRRQYYYNPMTTETIWQRPIHGDIIPLARLQLLKQNTEMNVGELNRPSGSSSSTPRTRRKVIDVPTKSSELSSDFHYSNFCNELANQLAEIPTSSNYYDARSNGSSLQRNEFNKKSRAPSTCSSRSQASTKSRYNNCIQEMLASQCMQQNETTPILLRNGQSSMTRNYSPTSSLSSCGQSNDMVSQNTSFIAKIGPKTSSSTPIPMEKIDCWSKDMIKHALLDPSDKKLKKPATQVFKLVLSYMGDRKSKSVPEQTALSIVEMKQKQPILTDEIFLQIMKQLTENPKPDSIRRGWELLGILLVFFVPSSPEIHQKVVSFVESNSDSLLDSPEVSVSQYAKHCLKRLQTPINNLKPSVTSIIQARFNIFNPSKFGTTLEELMEMQAQTYPDLKIPWIESTLIKLIMETGGDRTEGLFRIAADPEQLQTVMAQLDQNIKPKLKDPHVPAVLLKQWLRQLPSPLIPDSMYQKCLIVCSQPDNACRLVDQLPAINRLVLSKLVHLLQILCNEEIVKITKMDVSNLAMIMAPNILRCGSEDPQIIFGNSRKEMEFMKILIQHYDTTFVHSIE</sequence>
<name>A0AC34R879_9BILA</name>
<protein>
    <submittedName>
        <fullName evidence="2">Rho-GAP domain-containing protein</fullName>
    </submittedName>
</protein>
<dbReference type="WBParaSite" id="JU765_v2.g4532.t2">
    <property type="protein sequence ID" value="JU765_v2.g4532.t2"/>
    <property type="gene ID" value="JU765_v2.g4532"/>
</dbReference>
<evidence type="ECO:0000313" key="2">
    <source>
        <dbReference type="WBParaSite" id="JU765_v2.g4532.t2"/>
    </source>
</evidence>
<proteinExistence type="predicted"/>
<dbReference type="Proteomes" id="UP000887576">
    <property type="component" value="Unplaced"/>
</dbReference>
<accession>A0AC34R879</accession>
<evidence type="ECO:0000313" key="1">
    <source>
        <dbReference type="Proteomes" id="UP000887576"/>
    </source>
</evidence>
<organism evidence="1 2">
    <name type="scientific">Panagrolaimus sp. JU765</name>
    <dbReference type="NCBI Taxonomy" id="591449"/>
    <lineage>
        <taxon>Eukaryota</taxon>
        <taxon>Metazoa</taxon>
        <taxon>Ecdysozoa</taxon>
        <taxon>Nematoda</taxon>
        <taxon>Chromadorea</taxon>
        <taxon>Rhabditida</taxon>
        <taxon>Tylenchina</taxon>
        <taxon>Panagrolaimomorpha</taxon>
        <taxon>Panagrolaimoidea</taxon>
        <taxon>Panagrolaimidae</taxon>
        <taxon>Panagrolaimus</taxon>
    </lineage>
</organism>
<reference evidence="2" key="1">
    <citation type="submission" date="2022-11" db="UniProtKB">
        <authorList>
            <consortium name="WormBaseParasite"/>
        </authorList>
    </citation>
    <scope>IDENTIFICATION</scope>
</reference>